<dbReference type="InterPro" id="IPR008978">
    <property type="entry name" value="HSP20-like_chaperone"/>
</dbReference>
<feature type="domain" description="CS" evidence="10">
    <location>
        <begin position="659"/>
        <end position="747"/>
    </location>
</feature>
<dbReference type="EMBL" id="VYZN01000004">
    <property type="protein sequence ID" value="KAE9543873.1"/>
    <property type="molecule type" value="Genomic_DNA"/>
</dbReference>
<dbReference type="Gene3D" id="2.60.40.790">
    <property type="match status" value="1"/>
</dbReference>
<dbReference type="GO" id="GO:0016787">
    <property type="term" value="F:hydrolase activity"/>
    <property type="evidence" value="ECO:0007669"/>
    <property type="project" value="UniProtKB-KW"/>
</dbReference>
<dbReference type="Proteomes" id="UP000475862">
    <property type="component" value="Unassembled WGS sequence"/>
</dbReference>
<keyword evidence="3" id="KW-0547">Nucleotide-binding</keyword>
<dbReference type="InterPro" id="IPR035437">
    <property type="entry name" value="SNase_OB-fold_sf"/>
</dbReference>
<dbReference type="OrthoDB" id="249932at2759"/>
<evidence type="ECO:0000256" key="2">
    <source>
        <dbReference type="ARBA" id="ARBA00022737"/>
    </source>
</evidence>
<evidence type="ECO:0000256" key="5">
    <source>
        <dbReference type="ARBA" id="ARBA00022806"/>
    </source>
</evidence>
<keyword evidence="2" id="KW-0677">Repeat</keyword>
<dbReference type="GO" id="GO:0005524">
    <property type="term" value="F:ATP binding"/>
    <property type="evidence" value="ECO:0007669"/>
    <property type="project" value="UniProtKB-KW"/>
</dbReference>
<dbReference type="AlphaFoldDB" id="A0A6G0U4K4"/>
<dbReference type="PANTHER" id="PTHR22655:SF2">
    <property type="entry name" value="ATP-DEPENDENT RNA HELICASE TDRD12-RELATED"/>
    <property type="match status" value="1"/>
</dbReference>
<comment type="caution">
    <text evidence="11">The sequence shown here is derived from an EMBL/GenBank/DDBJ whole genome shotgun (WGS) entry which is preliminary data.</text>
</comment>
<dbReference type="PROSITE" id="PS51203">
    <property type="entry name" value="CS"/>
    <property type="match status" value="1"/>
</dbReference>
<evidence type="ECO:0000256" key="8">
    <source>
        <dbReference type="SAM" id="MobiDB-lite"/>
    </source>
</evidence>
<dbReference type="EC" id="3.6.4.13" evidence="1"/>
<dbReference type="PROSITE" id="PS50304">
    <property type="entry name" value="TUDOR"/>
    <property type="match status" value="1"/>
</dbReference>
<keyword evidence="5" id="KW-0347">Helicase</keyword>
<evidence type="ECO:0000313" key="12">
    <source>
        <dbReference type="Proteomes" id="UP000475862"/>
    </source>
</evidence>
<organism evidence="11 12">
    <name type="scientific">Aphis glycines</name>
    <name type="common">Soybean aphid</name>
    <dbReference type="NCBI Taxonomy" id="307491"/>
    <lineage>
        <taxon>Eukaryota</taxon>
        <taxon>Metazoa</taxon>
        <taxon>Ecdysozoa</taxon>
        <taxon>Arthropoda</taxon>
        <taxon>Hexapoda</taxon>
        <taxon>Insecta</taxon>
        <taxon>Pterygota</taxon>
        <taxon>Neoptera</taxon>
        <taxon>Paraneoptera</taxon>
        <taxon>Hemiptera</taxon>
        <taxon>Sternorrhyncha</taxon>
        <taxon>Aphidomorpha</taxon>
        <taxon>Aphidoidea</taxon>
        <taxon>Aphididae</taxon>
        <taxon>Aphidini</taxon>
        <taxon>Aphis</taxon>
        <taxon>Aphis</taxon>
    </lineage>
</organism>
<proteinExistence type="predicted"/>
<protein>
    <recommendedName>
        <fullName evidence="1">RNA helicase</fullName>
        <ecNumber evidence="1">3.6.4.13</ecNumber>
    </recommendedName>
</protein>
<evidence type="ECO:0000256" key="3">
    <source>
        <dbReference type="ARBA" id="ARBA00022741"/>
    </source>
</evidence>
<evidence type="ECO:0000259" key="10">
    <source>
        <dbReference type="PROSITE" id="PS51203"/>
    </source>
</evidence>
<dbReference type="Pfam" id="PF00567">
    <property type="entry name" value="TUDOR"/>
    <property type="match status" value="2"/>
</dbReference>
<dbReference type="InterPro" id="IPR007052">
    <property type="entry name" value="CS_dom"/>
</dbReference>
<evidence type="ECO:0000256" key="7">
    <source>
        <dbReference type="ARBA" id="ARBA00047984"/>
    </source>
</evidence>
<keyword evidence="12" id="KW-1185">Reference proteome</keyword>
<dbReference type="Gene3D" id="2.30.30.140">
    <property type="match status" value="2"/>
</dbReference>
<evidence type="ECO:0000256" key="6">
    <source>
        <dbReference type="ARBA" id="ARBA00022840"/>
    </source>
</evidence>
<accession>A0A6G0U4K4</accession>
<gene>
    <name evidence="11" type="ORF">AGLY_001851</name>
</gene>
<feature type="region of interest" description="Disordered" evidence="8">
    <location>
        <begin position="596"/>
        <end position="619"/>
    </location>
</feature>
<name>A0A6G0U4K4_APHGL</name>
<dbReference type="SMART" id="SM00333">
    <property type="entry name" value="TUDOR"/>
    <property type="match status" value="2"/>
</dbReference>
<evidence type="ECO:0000259" key="9">
    <source>
        <dbReference type="PROSITE" id="PS50304"/>
    </source>
</evidence>
<dbReference type="SUPFAM" id="SSF49764">
    <property type="entry name" value="HSP20-like chaperones"/>
    <property type="match status" value="1"/>
</dbReference>
<dbReference type="SUPFAM" id="SSF63748">
    <property type="entry name" value="Tudor/PWWP/MBT"/>
    <property type="match status" value="2"/>
</dbReference>
<evidence type="ECO:0000313" key="11">
    <source>
        <dbReference type="EMBL" id="KAE9543873.1"/>
    </source>
</evidence>
<comment type="catalytic activity">
    <reaction evidence="7">
        <text>ATP + H2O = ADP + phosphate + H(+)</text>
        <dbReference type="Rhea" id="RHEA:13065"/>
        <dbReference type="ChEBI" id="CHEBI:15377"/>
        <dbReference type="ChEBI" id="CHEBI:15378"/>
        <dbReference type="ChEBI" id="CHEBI:30616"/>
        <dbReference type="ChEBI" id="CHEBI:43474"/>
        <dbReference type="ChEBI" id="CHEBI:456216"/>
        <dbReference type="EC" id="3.6.4.13"/>
    </reaction>
</comment>
<feature type="domain" description="Tudor" evidence="9">
    <location>
        <begin position="405"/>
        <end position="463"/>
    </location>
</feature>
<dbReference type="PANTHER" id="PTHR22655">
    <property type="entry name" value="ATP-DEPENDENT RNA HELICASE TDRD12-RELATED"/>
    <property type="match status" value="1"/>
</dbReference>
<dbReference type="InterPro" id="IPR002999">
    <property type="entry name" value="Tudor"/>
</dbReference>
<reference evidence="11 12" key="1">
    <citation type="submission" date="2019-08" db="EMBL/GenBank/DDBJ databases">
        <title>The genome of the soybean aphid Biotype 1, its phylome, world population structure and adaptation to the North American continent.</title>
        <authorList>
            <person name="Giordano R."/>
            <person name="Donthu R.K."/>
            <person name="Hernandez A.G."/>
            <person name="Wright C.L."/>
            <person name="Zimin A.V."/>
        </authorList>
    </citation>
    <scope>NUCLEOTIDE SEQUENCE [LARGE SCALE GENOMIC DNA]</scope>
    <source>
        <tissue evidence="11">Whole aphids</tissue>
    </source>
</reference>
<evidence type="ECO:0000256" key="1">
    <source>
        <dbReference type="ARBA" id="ARBA00012552"/>
    </source>
</evidence>
<dbReference type="GO" id="GO:0005737">
    <property type="term" value="C:cytoplasm"/>
    <property type="evidence" value="ECO:0007669"/>
    <property type="project" value="UniProtKB-ARBA"/>
</dbReference>
<keyword evidence="4" id="KW-0378">Hydrolase</keyword>
<evidence type="ECO:0000256" key="4">
    <source>
        <dbReference type="ARBA" id="ARBA00022801"/>
    </source>
</evidence>
<dbReference type="Gene3D" id="2.40.50.90">
    <property type="match status" value="1"/>
</dbReference>
<keyword evidence="6" id="KW-0067">ATP-binding</keyword>
<dbReference type="GO" id="GO:0003724">
    <property type="term" value="F:RNA helicase activity"/>
    <property type="evidence" value="ECO:0007669"/>
    <property type="project" value="UniProtKB-EC"/>
</dbReference>
<sequence>MFLVQRPQPTVLIYTSNMFDFIKIPFKDSQVPISKSISSPLLCDKIKEFGICEEKCAERHILCKTLDKKYLNIPTKSLISIQLTKILSASHFYGRILKYSTKNNPIKDQDWISCDDSFETIKHELQNISPNTIILCETYSIGQMVMIKTEQEEFYRAVILDVIHGWLTVKVKVMLIDIGETKEINPFKMFVLPNHLKEFRPVAVEIIISSMEPITEETSVFNWPISTTNLVSNLLEPFILTDLEFICKVELTLGITLWVDRIIAKKCLKCSHFACKLYRSSLILPNELIKRNLARSSSCLIDKLINLDKDNIIWKKHLNAAKPLIAKKSNIPLFSCNEQENKIDEAIEVQWAHLSENIITNVIVHYINSPKCLLVSNSQYYERVVDLQRDIDNVISNTSIEKLTSATVGSVCLALIPGENKYNRVIIQKIDNQIADIFCIDYGEFYQVEIHNLLNIPSNLIIKLPFQVIECSLSGFNDNLPTDILDQFNNRLLELTDTQIYLKVLSSTLDTKLTGGTHYEVVLFKKDTNINVTIADEFNMYADNNQIQNISKINFKYKEYDDEDDDKLNEEELKSQMELLDSLFKISNETNETQIVQSSTNENQIVPNSTNENQNSTNRGKIESISKTLNNNNNITANIKQIKGITIEKKFCLDCNRTPVVPQCFWHQDDTWIYLKLIILSVNNSKISYGLDTITLTAETNSVSYSFTANLFGYINDDLCSFRESFDGITIKARKLINVKYKWPRLLKCTKKHKYIIYDTEFCSTEDNSNLWCKLINKFKLTALGEPVNEEYIDTDSDDSDCNDDDYVIFED</sequence>
<dbReference type="GO" id="GO:0042078">
    <property type="term" value="P:germ-line stem cell division"/>
    <property type="evidence" value="ECO:0007669"/>
    <property type="project" value="TreeGrafter"/>
</dbReference>